<dbReference type="PROSITE" id="PS50011">
    <property type="entry name" value="PROTEIN_KINASE_DOM"/>
    <property type="match status" value="1"/>
</dbReference>
<evidence type="ECO:0000256" key="3">
    <source>
        <dbReference type="ARBA" id="ARBA00022777"/>
    </source>
</evidence>
<dbReference type="GO" id="GO:0010506">
    <property type="term" value="P:regulation of autophagy"/>
    <property type="evidence" value="ECO:0000318"/>
    <property type="project" value="GO_Central"/>
</dbReference>
<keyword evidence="1" id="KW-0808">Transferase</keyword>
<dbReference type="Pfam" id="PF00069">
    <property type="entry name" value="Pkinase"/>
    <property type="match status" value="1"/>
</dbReference>
<dbReference type="STRING" id="5888.A0BXV3"/>
<gene>
    <name evidence="6" type="ORF">GSPATT00033223001</name>
</gene>
<evidence type="ECO:0000313" key="6">
    <source>
        <dbReference type="EMBL" id="CAK63370.1"/>
    </source>
</evidence>
<dbReference type="InterPro" id="IPR045269">
    <property type="entry name" value="Atg1-like"/>
</dbReference>
<dbReference type="HOGENOM" id="CLU_000288_63_0_1"/>
<reference evidence="6 7" key="1">
    <citation type="journal article" date="2006" name="Nature">
        <title>Global trends of whole-genome duplications revealed by the ciliate Paramecium tetraurelia.</title>
        <authorList>
            <consortium name="Genoscope"/>
            <person name="Aury J.-M."/>
            <person name="Jaillon O."/>
            <person name="Duret L."/>
            <person name="Noel B."/>
            <person name="Jubin C."/>
            <person name="Porcel B.M."/>
            <person name="Segurens B."/>
            <person name="Daubin V."/>
            <person name="Anthouard V."/>
            <person name="Aiach N."/>
            <person name="Arnaiz O."/>
            <person name="Billaut A."/>
            <person name="Beisson J."/>
            <person name="Blanc I."/>
            <person name="Bouhouche K."/>
            <person name="Camara F."/>
            <person name="Duharcourt S."/>
            <person name="Guigo R."/>
            <person name="Gogendeau D."/>
            <person name="Katinka M."/>
            <person name="Keller A.-M."/>
            <person name="Kissmehl R."/>
            <person name="Klotz C."/>
            <person name="Koll F."/>
            <person name="Le Moue A."/>
            <person name="Lepere C."/>
            <person name="Malinsky S."/>
            <person name="Nowacki M."/>
            <person name="Nowak J.K."/>
            <person name="Plattner H."/>
            <person name="Poulain J."/>
            <person name="Ruiz F."/>
            <person name="Serrano V."/>
            <person name="Zagulski M."/>
            <person name="Dessen P."/>
            <person name="Betermier M."/>
            <person name="Weissenbach J."/>
            <person name="Scarpelli C."/>
            <person name="Schachter V."/>
            <person name="Sperling L."/>
            <person name="Meyer E."/>
            <person name="Cohen J."/>
            <person name="Wincker P."/>
        </authorList>
    </citation>
    <scope>NUCLEOTIDE SEQUENCE [LARGE SCALE GENOMIC DNA]</scope>
    <source>
        <strain evidence="6 7">Stock d4-2</strain>
    </source>
</reference>
<dbReference type="GO" id="GO:0000407">
    <property type="term" value="C:phagophore assembly site"/>
    <property type="evidence" value="ECO:0000318"/>
    <property type="project" value="GO_Central"/>
</dbReference>
<dbReference type="GeneID" id="5016552"/>
<dbReference type="EMBL" id="CT868025">
    <property type="protein sequence ID" value="CAK63370.1"/>
    <property type="molecule type" value="Genomic_DNA"/>
</dbReference>
<sequence length="338" mass="39357">MFDKRIDKYIINVNNRIGQGYNAEVYRGINEKTGEKVTIKMLSKSVIDSQQFIHQDRDDYLREGLFQEVKIMYQLQSPNIVAVLEVMKTNNNYYIVQEYCDGGNFYELLKKRKLLSEKDTIKLLIDILNGFTQLIKNGVTHRNLKPENILIDKQTYKLANFGFAKFVSNYNKSMMDSIVGTPLYMSPQLLDRQMYNSKTDVWSLGIILYEALFGKTPWTARSPPELIKNIKTQPLQFPNDKNQISQKTKDLIIGCLQVDENKRFSFEEIYKHPAVSQYFIAQDVNNSKTRLDKRARSVIDDIKCIIQKEKIDLQWLIAELKMEKDKTLDANVFSKSGN</sequence>
<dbReference type="eggNOG" id="KOG0595">
    <property type="taxonomic scope" value="Eukaryota"/>
</dbReference>
<dbReference type="RefSeq" id="XP_001430768.1">
    <property type="nucleotide sequence ID" value="XM_001430731.2"/>
</dbReference>
<keyword evidence="3" id="KW-0418">Kinase</keyword>
<dbReference type="PANTHER" id="PTHR24348">
    <property type="entry name" value="SERINE/THREONINE-PROTEIN KINASE UNC-51-RELATED"/>
    <property type="match status" value="1"/>
</dbReference>
<proteinExistence type="predicted"/>
<dbReference type="GO" id="GO:0005737">
    <property type="term" value="C:cytoplasm"/>
    <property type="evidence" value="ECO:0000318"/>
    <property type="project" value="GO_Central"/>
</dbReference>
<dbReference type="SUPFAM" id="SSF56112">
    <property type="entry name" value="Protein kinase-like (PK-like)"/>
    <property type="match status" value="1"/>
</dbReference>
<dbReference type="InParanoid" id="A0BXV3"/>
<dbReference type="GO" id="GO:0000045">
    <property type="term" value="P:autophagosome assembly"/>
    <property type="evidence" value="ECO:0000318"/>
    <property type="project" value="GO_Central"/>
</dbReference>
<feature type="domain" description="Protein kinase" evidence="5">
    <location>
        <begin position="11"/>
        <end position="275"/>
    </location>
</feature>
<dbReference type="GO" id="GO:0005829">
    <property type="term" value="C:cytosol"/>
    <property type="evidence" value="ECO:0000318"/>
    <property type="project" value="GO_Central"/>
</dbReference>
<evidence type="ECO:0000259" key="5">
    <source>
        <dbReference type="PROSITE" id="PS50011"/>
    </source>
</evidence>
<name>A0BXV3_PARTE</name>
<evidence type="ECO:0000256" key="1">
    <source>
        <dbReference type="ARBA" id="ARBA00022679"/>
    </source>
</evidence>
<keyword evidence="7" id="KW-1185">Reference proteome</keyword>
<evidence type="ECO:0000313" key="7">
    <source>
        <dbReference type="Proteomes" id="UP000000600"/>
    </source>
</evidence>
<organism evidence="6 7">
    <name type="scientific">Paramecium tetraurelia</name>
    <dbReference type="NCBI Taxonomy" id="5888"/>
    <lineage>
        <taxon>Eukaryota</taxon>
        <taxon>Sar</taxon>
        <taxon>Alveolata</taxon>
        <taxon>Ciliophora</taxon>
        <taxon>Intramacronucleata</taxon>
        <taxon>Oligohymenophorea</taxon>
        <taxon>Peniculida</taxon>
        <taxon>Parameciidae</taxon>
        <taxon>Paramecium</taxon>
    </lineage>
</organism>
<dbReference type="GO" id="GO:0004674">
    <property type="term" value="F:protein serine/threonine kinase activity"/>
    <property type="evidence" value="ECO:0000318"/>
    <property type="project" value="GO_Central"/>
</dbReference>
<dbReference type="FunFam" id="1.10.510.10:FF:002464">
    <property type="entry name" value="Uncharacterized protein"/>
    <property type="match status" value="1"/>
</dbReference>
<evidence type="ECO:0000256" key="4">
    <source>
        <dbReference type="ARBA" id="ARBA00022840"/>
    </source>
</evidence>
<dbReference type="Proteomes" id="UP000000600">
    <property type="component" value="Unassembled WGS sequence"/>
</dbReference>
<accession>A0BXV3</accession>
<protein>
    <recommendedName>
        <fullName evidence="5">Protein kinase domain-containing protein</fullName>
    </recommendedName>
</protein>
<dbReference type="InterPro" id="IPR011009">
    <property type="entry name" value="Kinase-like_dom_sf"/>
</dbReference>
<keyword evidence="2" id="KW-0547">Nucleotide-binding</keyword>
<dbReference type="OrthoDB" id="40902at2759"/>
<dbReference type="OMA" id="MHTISKG"/>
<keyword evidence="4" id="KW-0067">ATP-binding</keyword>
<dbReference type="InterPro" id="IPR000719">
    <property type="entry name" value="Prot_kinase_dom"/>
</dbReference>
<evidence type="ECO:0000256" key="2">
    <source>
        <dbReference type="ARBA" id="ARBA00022741"/>
    </source>
</evidence>
<dbReference type="AlphaFoldDB" id="A0BXV3"/>
<dbReference type="KEGG" id="ptm:GSPATT00033223001"/>
<dbReference type="GO" id="GO:0016020">
    <property type="term" value="C:membrane"/>
    <property type="evidence" value="ECO:0000318"/>
    <property type="project" value="GO_Central"/>
</dbReference>
<dbReference type="GO" id="GO:0005524">
    <property type="term" value="F:ATP binding"/>
    <property type="evidence" value="ECO:0007669"/>
    <property type="project" value="UniProtKB-KW"/>
</dbReference>
<dbReference type="PANTHER" id="PTHR24348:SF22">
    <property type="entry name" value="NON-SPECIFIC SERINE_THREONINE PROTEIN KINASE"/>
    <property type="match status" value="1"/>
</dbReference>
<dbReference type="Gene3D" id="1.10.510.10">
    <property type="entry name" value="Transferase(Phosphotransferase) domain 1"/>
    <property type="match status" value="1"/>
</dbReference>
<dbReference type="GO" id="GO:0005776">
    <property type="term" value="C:autophagosome"/>
    <property type="evidence" value="ECO:0000318"/>
    <property type="project" value="GO_Central"/>
</dbReference>